<dbReference type="GO" id="GO:0004519">
    <property type="term" value="F:endonuclease activity"/>
    <property type="evidence" value="ECO:0007669"/>
    <property type="project" value="UniProtKB-KW"/>
</dbReference>
<protein>
    <submittedName>
        <fullName evidence="2">Endonuclease/exonuclease/phosphatase family protein</fullName>
    </submittedName>
</protein>
<feature type="domain" description="Endonuclease/exonuclease/phosphatase" evidence="1">
    <location>
        <begin position="25"/>
        <end position="266"/>
    </location>
</feature>
<dbReference type="InterPro" id="IPR036691">
    <property type="entry name" value="Endo/exonu/phosph_ase_sf"/>
</dbReference>
<reference evidence="2 3" key="1">
    <citation type="submission" date="2023-05" db="EMBL/GenBank/DDBJ databases">
        <title>Novel species of genus Flectobacillus isolated from stream in China.</title>
        <authorList>
            <person name="Lu H."/>
        </authorList>
    </citation>
    <scope>NUCLEOTIDE SEQUENCE [LARGE SCALE GENOMIC DNA]</scope>
    <source>
        <strain evidence="2 3">DC10W</strain>
    </source>
</reference>
<dbReference type="PANTHER" id="PTHR12121">
    <property type="entry name" value="CARBON CATABOLITE REPRESSOR PROTEIN 4"/>
    <property type="match status" value="1"/>
</dbReference>
<dbReference type="CDD" id="cd09083">
    <property type="entry name" value="EEP-1"/>
    <property type="match status" value="1"/>
</dbReference>
<keyword evidence="2" id="KW-0540">Nuclease</keyword>
<dbReference type="InterPro" id="IPR005135">
    <property type="entry name" value="Endo/exonuclease/phosphatase"/>
</dbReference>
<keyword evidence="3" id="KW-1185">Reference proteome</keyword>
<evidence type="ECO:0000313" key="2">
    <source>
        <dbReference type="EMBL" id="MDI9867479.1"/>
    </source>
</evidence>
<dbReference type="Gene3D" id="3.60.10.10">
    <property type="entry name" value="Endonuclease/exonuclease/phosphatase"/>
    <property type="match status" value="1"/>
</dbReference>
<proteinExistence type="predicted"/>
<dbReference type="Proteomes" id="UP001236569">
    <property type="component" value="Unassembled WGS sequence"/>
</dbReference>
<keyword evidence="2" id="KW-0255">Endonuclease</keyword>
<dbReference type="RefSeq" id="WP_283372114.1">
    <property type="nucleotide sequence ID" value="NZ_JASHID010000032.1"/>
</dbReference>
<dbReference type="PANTHER" id="PTHR12121:SF36">
    <property type="entry name" value="ENDONUCLEASE_EXONUCLEASE_PHOSPHATASE DOMAIN-CONTAINING PROTEIN"/>
    <property type="match status" value="1"/>
</dbReference>
<accession>A0ABT6YV52</accession>
<sequence length="276" mass="31367">MKKILGLIVGLLLLQEASSQTLNVATYNLRLNTAGDGINAWPNRKEEVKKLIRYHEFDIFGTQEGFVGQLKDLVEMPEYTYTGVGRDDGKEAGEHSAIVYRKDKFKLLEHGDFWLSQTPDKPSKGWDATCCNRICSWGKFKEVKSGKTFYFFSVHFDHQGVEARRQSGFLMVQKIKEIAKNTPAICVGDFNSTPDTEQIKIMQASLGDSYLVTKMPPYGPVGTFNGFKHDAPLKDRIDYIFVDKHFEVLKYAVLTDAYDSKYPSDHQPVVIKTVFK</sequence>
<name>A0ABT6YV52_9BACT</name>
<evidence type="ECO:0000313" key="3">
    <source>
        <dbReference type="Proteomes" id="UP001236569"/>
    </source>
</evidence>
<comment type="caution">
    <text evidence="2">The sequence shown here is derived from an EMBL/GenBank/DDBJ whole genome shotgun (WGS) entry which is preliminary data.</text>
</comment>
<dbReference type="Pfam" id="PF03372">
    <property type="entry name" value="Exo_endo_phos"/>
    <property type="match status" value="1"/>
</dbReference>
<keyword evidence="2" id="KW-0378">Hydrolase</keyword>
<dbReference type="InterPro" id="IPR050410">
    <property type="entry name" value="CCR4/nocturin_mRNA_transcr"/>
</dbReference>
<dbReference type="SUPFAM" id="SSF56219">
    <property type="entry name" value="DNase I-like"/>
    <property type="match status" value="1"/>
</dbReference>
<dbReference type="EMBL" id="JASHID010000032">
    <property type="protein sequence ID" value="MDI9867479.1"/>
    <property type="molecule type" value="Genomic_DNA"/>
</dbReference>
<evidence type="ECO:0000259" key="1">
    <source>
        <dbReference type="Pfam" id="PF03372"/>
    </source>
</evidence>
<gene>
    <name evidence="2" type="ORF">QM480_24255</name>
</gene>
<organism evidence="2 3">
    <name type="scientific">Flectobacillus longus</name>
    <dbReference type="NCBI Taxonomy" id="2984207"/>
    <lineage>
        <taxon>Bacteria</taxon>
        <taxon>Pseudomonadati</taxon>
        <taxon>Bacteroidota</taxon>
        <taxon>Cytophagia</taxon>
        <taxon>Cytophagales</taxon>
        <taxon>Flectobacillaceae</taxon>
        <taxon>Flectobacillus</taxon>
    </lineage>
</organism>